<dbReference type="Pfam" id="PF00781">
    <property type="entry name" value="DAGK_cat"/>
    <property type="match status" value="1"/>
</dbReference>
<evidence type="ECO:0000259" key="13">
    <source>
        <dbReference type="PROSITE" id="PS50146"/>
    </source>
</evidence>
<evidence type="ECO:0000256" key="11">
    <source>
        <dbReference type="ARBA" id="ARBA00023209"/>
    </source>
</evidence>
<dbReference type="PROSITE" id="PS50146">
    <property type="entry name" value="DAGK"/>
    <property type="match status" value="1"/>
</dbReference>
<organism evidence="14 15">
    <name type="scientific">Candidatus Desulfolinea nitratireducens</name>
    <dbReference type="NCBI Taxonomy" id="2841698"/>
    <lineage>
        <taxon>Bacteria</taxon>
        <taxon>Bacillati</taxon>
        <taxon>Chloroflexota</taxon>
        <taxon>Anaerolineae</taxon>
        <taxon>Anaerolineales</taxon>
        <taxon>Anaerolineales incertae sedis</taxon>
        <taxon>Candidatus Desulfolinea</taxon>
    </lineage>
</organism>
<comment type="similarity">
    <text evidence="2">Belongs to the diacylglycerol/lipid kinase family.</text>
</comment>
<gene>
    <name evidence="14" type="ORF">H8E29_11780</name>
</gene>
<evidence type="ECO:0000313" key="14">
    <source>
        <dbReference type="EMBL" id="MBC8335938.1"/>
    </source>
</evidence>
<dbReference type="PANTHER" id="PTHR12358">
    <property type="entry name" value="SPHINGOSINE KINASE"/>
    <property type="match status" value="1"/>
</dbReference>
<evidence type="ECO:0000256" key="9">
    <source>
        <dbReference type="ARBA" id="ARBA00022842"/>
    </source>
</evidence>
<evidence type="ECO:0000256" key="8">
    <source>
        <dbReference type="ARBA" id="ARBA00022840"/>
    </source>
</evidence>
<keyword evidence="4" id="KW-0808">Transferase</keyword>
<proteinExistence type="inferred from homology"/>
<keyword evidence="8" id="KW-0067">ATP-binding</keyword>
<keyword evidence="12" id="KW-1208">Phospholipid metabolism</keyword>
<dbReference type="NCBIfam" id="TIGR00147">
    <property type="entry name" value="YegS/Rv2252/BmrU family lipid kinase"/>
    <property type="match status" value="1"/>
</dbReference>
<dbReference type="InterPro" id="IPR045540">
    <property type="entry name" value="YegS/DAGK_C"/>
</dbReference>
<sequence length="304" mass="33135">MKYFVIANPASGRGKSAEKIPLIEETLRSYALDFQLVQTNEPGHAIKLAEQAAREGYDIVVAVGGDGTINEVLNGIMLSYPDSSSRPALGIISIGTGNDLAYGLEQEQNIETACKLIAKSTRRKIDMGHIVTDDLPEGRYFANGLGIGFDAAGGILAEKIKWPRGFLAYLIAALQNIFLYYQAPTLQIIMDGETIEMPTLLISVMNGRRIGGGFMTAPEAFIDDGLFDLCIAEEVSRPRMLTLLPRFVQGTQFNEPEVQMKRTNKLQVNVLKGSMPIHTDGEIICSASKKATIEILPLSLEIIG</sequence>
<evidence type="ECO:0000256" key="6">
    <source>
        <dbReference type="ARBA" id="ARBA00022741"/>
    </source>
</evidence>
<comment type="caution">
    <text evidence="14">The sequence shown here is derived from an EMBL/GenBank/DDBJ whole genome shotgun (WGS) entry which is preliminary data.</text>
</comment>
<keyword evidence="10" id="KW-0443">Lipid metabolism</keyword>
<evidence type="ECO:0000256" key="10">
    <source>
        <dbReference type="ARBA" id="ARBA00023098"/>
    </source>
</evidence>
<evidence type="ECO:0000256" key="1">
    <source>
        <dbReference type="ARBA" id="ARBA00001946"/>
    </source>
</evidence>
<dbReference type="GO" id="GO:0004143">
    <property type="term" value="F:ATP-dependent diacylglycerol kinase activity"/>
    <property type="evidence" value="ECO:0007669"/>
    <property type="project" value="TreeGrafter"/>
</dbReference>
<evidence type="ECO:0000256" key="5">
    <source>
        <dbReference type="ARBA" id="ARBA00022723"/>
    </source>
</evidence>
<protein>
    <submittedName>
        <fullName evidence="14">Diacylglycerol kinase family lipid kinase</fullName>
    </submittedName>
</protein>
<dbReference type="GO" id="GO:0008654">
    <property type="term" value="P:phospholipid biosynthetic process"/>
    <property type="evidence" value="ECO:0007669"/>
    <property type="project" value="UniProtKB-KW"/>
</dbReference>
<keyword evidence="7 14" id="KW-0418">Kinase</keyword>
<keyword evidence="11" id="KW-0594">Phospholipid biosynthesis</keyword>
<keyword evidence="3" id="KW-0444">Lipid biosynthesis</keyword>
<evidence type="ECO:0000256" key="4">
    <source>
        <dbReference type="ARBA" id="ARBA00022679"/>
    </source>
</evidence>
<dbReference type="InterPro" id="IPR001206">
    <property type="entry name" value="Diacylglycerol_kinase_cat_dom"/>
</dbReference>
<keyword evidence="6" id="KW-0547">Nucleotide-binding</keyword>
<evidence type="ECO:0000313" key="15">
    <source>
        <dbReference type="Proteomes" id="UP000614469"/>
    </source>
</evidence>
<dbReference type="InterPro" id="IPR005218">
    <property type="entry name" value="Diacylglycerol/lipid_kinase"/>
</dbReference>
<name>A0A8J6TGD9_9CHLR</name>
<comment type="cofactor">
    <cofactor evidence="1">
        <name>Mg(2+)</name>
        <dbReference type="ChEBI" id="CHEBI:18420"/>
    </cofactor>
</comment>
<dbReference type="InterPro" id="IPR017438">
    <property type="entry name" value="ATP-NAD_kinase_N"/>
</dbReference>
<dbReference type="Gene3D" id="2.60.200.40">
    <property type="match status" value="1"/>
</dbReference>
<accession>A0A8J6TGD9</accession>
<dbReference type="GO" id="GO:0046872">
    <property type="term" value="F:metal ion binding"/>
    <property type="evidence" value="ECO:0007669"/>
    <property type="project" value="UniProtKB-KW"/>
</dbReference>
<evidence type="ECO:0000256" key="3">
    <source>
        <dbReference type="ARBA" id="ARBA00022516"/>
    </source>
</evidence>
<feature type="domain" description="DAGKc" evidence="13">
    <location>
        <begin position="1"/>
        <end position="134"/>
    </location>
</feature>
<dbReference type="PANTHER" id="PTHR12358:SF106">
    <property type="entry name" value="LIPID KINASE YEGS"/>
    <property type="match status" value="1"/>
</dbReference>
<dbReference type="GO" id="GO:0005886">
    <property type="term" value="C:plasma membrane"/>
    <property type="evidence" value="ECO:0007669"/>
    <property type="project" value="TreeGrafter"/>
</dbReference>
<dbReference type="Proteomes" id="UP000614469">
    <property type="component" value="Unassembled WGS sequence"/>
</dbReference>
<keyword evidence="5" id="KW-0479">Metal-binding</keyword>
<dbReference type="AlphaFoldDB" id="A0A8J6TGD9"/>
<dbReference type="InterPro" id="IPR050187">
    <property type="entry name" value="Lipid_Phosphate_FormReg"/>
</dbReference>
<evidence type="ECO:0000256" key="7">
    <source>
        <dbReference type="ARBA" id="ARBA00022777"/>
    </source>
</evidence>
<reference evidence="14 15" key="1">
    <citation type="submission" date="2020-08" db="EMBL/GenBank/DDBJ databases">
        <title>Bridging the membrane lipid divide: bacteria of the FCB group superphylum have the potential to synthesize archaeal ether lipids.</title>
        <authorList>
            <person name="Villanueva L."/>
            <person name="Von Meijenfeldt F.A.B."/>
            <person name="Westbye A.B."/>
            <person name="Yadav S."/>
            <person name="Hopmans E.C."/>
            <person name="Dutilh B.E."/>
            <person name="Sinninghe Damste J.S."/>
        </authorList>
    </citation>
    <scope>NUCLEOTIDE SEQUENCE [LARGE SCALE GENOMIC DNA]</scope>
    <source>
        <strain evidence="14">NIOZ-UU36</strain>
    </source>
</reference>
<dbReference type="Pfam" id="PF19279">
    <property type="entry name" value="YegS_C"/>
    <property type="match status" value="1"/>
</dbReference>
<dbReference type="SMART" id="SM00046">
    <property type="entry name" value="DAGKc"/>
    <property type="match status" value="1"/>
</dbReference>
<dbReference type="EMBL" id="JACNJN010000130">
    <property type="protein sequence ID" value="MBC8335938.1"/>
    <property type="molecule type" value="Genomic_DNA"/>
</dbReference>
<dbReference type="Gene3D" id="3.40.50.10330">
    <property type="entry name" value="Probable inorganic polyphosphate/atp-NAD kinase, domain 1"/>
    <property type="match status" value="1"/>
</dbReference>
<dbReference type="InterPro" id="IPR016064">
    <property type="entry name" value="NAD/diacylglycerol_kinase_sf"/>
</dbReference>
<keyword evidence="9" id="KW-0460">Magnesium</keyword>
<evidence type="ECO:0000256" key="12">
    <source>
        <dbReference type="ARBA" id="ARBA00023264"/>
    </source>
</evidence>
<dbReference type="SUPFAM" id="SSF111331">
    <property type="entry name" value="NAD kinase/diacylglycerol kinase-like"/>
    <property type="match status" value="1"/>
</dbReference>
<evidence type="ECO:0000256" key="2">
    <source>
        <dbReference type="ARBA" id="ARBA00005983"/>
    </source>
</evidence>
<dbReference type="GO" id="GO:0005524">
    <property type="term" value="F:ATP binding"/>
    <property type="evidence" value="ECO:0007669"/>
    <property type="project" value="UniProtKB-KW"/>
</dbReference>